<evidence type="ECO:0000256" key="1">
    <source>
        <dbReference type="ARBA" id="ARBA00022448"/>
    </source>
</evidence>
<comment type="caution">
    <text evidence="5">The sequence shown here is derived from an EMBL/GenBank/DDBJ whole genome shotgun (WGS) entry which is preliminary data.</text>
</comment>
<evidence type="ECO:0000256" key="3">
    <source>
        <dbReference type="ARBA" id="ARBA00022840"/>
    </source>
</evidence>
<gene>
    <name evidence="5" type="ORF">AU255_06275</name>
</gene>
<dbReference type="GO" id="GO:0005524">
    <property type="term" value="F:ATP binding"/>
    <property type="evidence" value="ECO:0007669"/>
    <property type="project" value="UniProtKB-KW"/>
</dbReference>
<dbReference type="InterPro" id="IPR003593">
    <property type="entry name" value="AAA+_ATPase"/>
</dbReference>
<dbReference type="AlphaFoldDB" id="A0A1V8M7H6"/>
<dbReference type="PANTHER" id="PTHR43023:SF3">
    <property type="entry name" value="PROTEIN TRIGALACTOSYLDIACYLGLYCEROL 3, CHLOROPLASTIC"/>
    <property type="match status" value="1"/>
</dbReference>
<dbReference type="PANTHER" id="PTHR43023">
    <property type="entry name" value="PROTEIN TRIGALACTOSYLDIACYLGLYCEROL 3, CHLOROPLASTIC"/>
    <property type="match status" value="1"/>
</dbReference>
<keyword evidence="2" id="KW-0547">Nucleotide-binding</keyword>
<dbReference type="SMART" id="SM00382">
    <property type="entry name" value="AAA"/>
    <property type="match status" value="1"/>
</dbReference>
<proteinExistence type="predicted"/>
<dbReference type="PROSITE" id="PS50893">
    <property type="entry name" value="ABC_TRANSPORTER_2"/>
    <property type="match status" value="1"/>
</dbReference>
<protein>
    <submittedName>
        <fullName evidence="5">ABC transporter ATP-binding protein</fullName>
    </submittedName>
</protein>
<dbReference type="SUPFAM" id="SSF52540">
    <property type="entry name" value="P-loop containing nucleoside triphosphate hydrolases"/>
    <property type="match status" value="1"/>
</dbReference>
<dbReference type="InterPro" id="IPR027417">
    <property type="entry name" value="P-loop_NTPase"/>
</dbReference>
<evidence type="ECO:0000313" key="5">
    <source>
        <dbReference type="EMBL" id="OQK17482.1"/>
    </source>
</evidence>
<reference evidence="5 6" key="1">
    <citation type="submission" date="2015-12" db="EMBL/GenBank/DDBJ databases">
        <authorList>
            <person name="Shamseldin A."/>
            <person name="Moawad H."/>
            <person name="Abd El-Rahim W.M."/>
            <person name="Sadowsky M.J."/>
        </authorList>
    </citation>
    <scope>NUCLEOTIDE SEQUENCE [LARGE SCALE GENOMIC DNA]</scope>
    <source>
        <strain evidence="5 6">WF1</strain>
    </source>
</reference>
<keyword evidence="3 5" id="KW-0067">ATP-binding</keyword>
<name>A0A1V8M7H6_9GAMM</name>
<dbReference type="Gene3D" id="3.40.50.300">
    <property type="entry name" value="P-loop containing nucleotide triphosphate hydrolases"/>
    <property type="match status" value="1"/>
</dbReference>
<accession>A0A1V8M7H6</accession>
<evidence type="ECO:0000313" key="6">
    <source>
        <dbReference type="Proteomes" id="UP000191980"/>
    </source>
</evidence>
<dbReference type="GO" id="GO:0016887">
    <property type="term" value="F:ATP hydrolysis activity"/>
    <property type="evidence" value="ECO:0007669"/>
    <property type="project" value="InterPro"/>
</dbReference>
<dbReference type="Pfam" id="PF00005">
    <property type="entry name" value="ABC_tran"/>
    <property type="match status" value="1"/>
</dbReference>
<keyword evidence="6" id="KW-1185">Reference proteome</keyword>
<feature type="domain" description="ABC transporter" evidence="4">
    <location>
        <begin position="7"/>
        <end position="244"/>
    </location>
</feature>
<dbReference type="RefSeq" id="WP_080522090.1">
    <property type="nucleotide sequence ID" value="NZ_LPUF01000001.1"/>
</dbReference>
<sequence length="260" mass="28865">MNKPHAVELEHIWTYFADQLVHQDISLCLEEGEILGLVGASGSGKTTLMREIIGLETPSKGTLKVLGEQVQESCATECRKRRNQTGVLFQNGALFSALSVFDNIAFPLRELGINDETLVKQMVCMKLAMVGLDSQAAMRSPSELSGGMVKRAALARALILEPELLLLDEPTSGLDPIASEDFVTLLRQLHQELNFTVVMITHDLHILRDLCSKVAVLADHQLIAFDTLEKVLSCEHPFIKLFFHNHRAERVFNALEVNHG</sequence>
<dbReference type="OrthoDB" id="9802264at2"/>
<dbReference type="STRING" id="1420851.AU255_06275"/>
<keyword evidence="1" id="KW-0813">Transport</keyword>
<organism evidence="5 6">
    <name type="scientific">Methyloprofundus sedimenti</name>
    <dbReference type="NCBI Taxonomy" id="1420851"/>
    <lineage>
        <taxon>Bacteria</taxon>
        <taxon>Pseudomonadati</taxon>
        <taxon>Pseudomonadota</taxon>
        <taxon>Gammaproteobacteria</taxon>
        <taxon>Methylococcales</taxon>
        <taxon>Methylococcaceae</taxon>
        <taxon>Methyloprofundus</taxon>
    </lineage>
</organism>
<evidence type="ECO:0000259" key="4">
    <source>
        <dbReference type="PROSITE" id="PS50893"/>
    </source>
</evidence>
<evidence type="ECO:0000256" key="2">
    <source>
        <dbReference type="ARBA" id="ARBA00022741"/>
    </source>
</evidence>
<dbReference type="EMBL" id="LPUF01000001">
    <property type="protein sequence ID" value="OQK17482.1"/>
    <property type="molecule type" value="Genomic_DNA"/>
</dbReference>
<dbReference type="Proteomes" id="UP000191980">
    <property type="component" value="Unassembled WGS sequence"/>
</dbReference>
<dbReference type="InterPro" id="IPR003439">
    <property type="entry name" value="ABC_transporter-like_ATP-bd"/>
</dbReference>